<protein>
    <submittedName>
        <fullName evidence="1">Uncharacterized protein</fullName>
    </submittedName>
</protein>
<reference evidence="1 2" key="1">
    <citation type="journal article" date="2018" name="J. Microbiol.">
        <title>Baekduia soli gen. nov., sp. nov., a novel bacterium isolated from the soil of Baekdu Mountain and proposal of a novel family name, Baekduiaceae fam. nov.</title>
        <authorList>
            <person name="An D.S."/>
            <person name="Siddiqi M.Z."/>
            <person name="Kim K.H."/>
            <person name="Yu H.S."/>
            <person name="Im W.T."/>
        </authorList>
    </citation>
    <scope>NUCLEOTIDE SEQUENCE [LARGE SCALE GENOMIC DNA]</scope>
    <source>
        <strain evidence="1 2">BR7-21</strain>
    </source>
</reference>
<dbReference type="Proteomes" id="UP000321805">
    <property type="component" value="Chromosome"/>
</dbReference>
<organism evidence="1 2">
    <name type="scientific">Baekduia soli</name>
    <dbReference type="NCBI Taxonomy" id="496014"/>
    <lineage>
        <taxon>Bacteria</taxon>
        <taxon>Bacillati</taxon>
        <taxon>Actinomycetota</taxon>
        <taxon>Thermoleophilia</taxon>
        <taxon>Solirubrobacterales</taxon>
        <taxon>Baekduiaceae</taxon>
        <taxon>Baekduia</taxon>
    </lineage>
</organism>
<name>A0A5B8U037_9ACTN</name>
<dbReference type="AlphaFoldDB" id="A0A5B8U037"/>
<gene>
    <name evidence="1" type="ORF">FSW04_01275</name>
</gene>
<proteinExistence type="predicted"/>
<evidence type="ECO:0000313" key="1">
    <source>
        <dbReference type="EMBL" id="QEC46341.1"/>
    </source>
</evidence>
<accession>A0A5B8U037</accession>
<sequence>MTLTRCEFPACDKLSTETRSVQVGTAHAPIYLCDRHTAIADADLRTPKTREFWSWYTGDPTNPRRPWQP</sequence>
<dbReference type="EMBL" id="CP042430">
    <property type="protein sequence ID" value="QEC46341.1"/>
    <property type="molecule type" value="Genomic_DNA"/>
</dbReference>
<dbReference type="RefSeq" id="WP_146915437.1">
    <property type="nucleotide sequence ID" value="NZ_CP042430.1"/>
</dbReference>
<dbReference type="KEGG" id="bsol:FSW04_01275"/>
<evidence type="ECO:0000313" key="2">
    <source>
        <dbReference type="Proteomes" id="UP000321805"/>
    </source>
</evidence>
<keyword evidence="2" id="KW-1185">Reference proteome</keyword>